<feature type="transmembrane region" description="Helical" evidence="1">
    <location>
        <begin position="41"/>
        <end position="66"/>
    </location>
</feature>
<keyword evidence="3" id="KW-1185">Reference proteome</keyword>
<name>A0A4U5LT90_STECR</name>
<evidence type="ECO:0000313" key="2">
    <source>
        <dbReference type="EMBL" id="TKR59268.1"/>
    </source>
</evidence>
<keyword evidence="1" id="KW-0472">Membrane</keyword>
<comment type="caution">
    <text evidence="2">The sequence shown here is derived from an EMBL/GenBank/DDBJ whole genome shotgun (WGS) entry which is preliminary data.</text>
</comment>
<reference evidence="2 3" key="1">
    <citation type="journal article" date="2015" name="Genome Biol.">
        <title>Comparative genomics of Steinernema reveals deeply conserved gene regulatory networks.</title>
        <authorList>
            <person name="Dillman A.R."/>
            <person name="Macchietto M."/>
            <person name="Porter C.F."/>
            <person name="Rogers A."/>
            <person name="Williams B."/>
            <person name="Antoshechkin I."/>
            <person name="Lee M.M."/>
            <person name="Goodwin Z."/>
            <person name="Lu X."/>
            <person name="Lewis E.E."/>
            <person name="Goodrich-Blair H."/>
            <person name="Stock S.P."/>
            <person name="Adams B.J."/>
            <person name="Sternberg P.W."/>
            <person name="Mortazavi A."/>
        </authorList>
    </citation>
    <scope>NUCLEOTIDE SEQUENCE [LARGE SCALE GENOMIC DNA]</scope>
    <source>
        <strain evidence="2 3">ALL</strain>
    </source>
</reference>
<dbReference type="EMBL" id="AZBU02000012">
    <property type="protein sequence ID" value="TKR59268.1"/>
    <property type="molecule type" value="Genomic_DNA"/>
</dbReference>
<reference evidence="2 3" key="2">
    <citation type="journal article" date="2019" name="G3 (Bethesda)">
        <title>Hybrid Assembly of the Genome of the Entomopathogenic Nematode Steinernema carpocapsae Identifies the X-Chromosome.</title>
        <authorList>
            <person name="Serra L."/>
            <person name="Macchietto M."/>
            <person name="Macias-Munoz A."/>
            <person name="McGill C.J."/>
            <person name="Rodriguez I.M."/>
            <person name="Rodriguez B."/>
            <person name="Murad R."/>
            <person name="Mortazavi A."/>
        </authorList>
    </citation>
    <scope>NUCLEOTIDE SEQUENCE [LARGE SCALE GENOMIC DNA]</scope>
    <source>
        <strain evidence="2 3">ALL</strain>
    </source>
</reference>
<evidence type="ECO:0000313" key="3">
    <source>
        <dbReference type="Proteomes" id="UP000298663"/>
    </source>
</evidence>
<gene>
    <name evidence="2" type="ORF">L596_028967</name>
</gene>
<keyword evidence="1" id="KW-1133">Transmembrane helix</keyword>
<organism evidence="2 3">
    <name type="scientific">Steinernema carpocapsae</name>
    <name type="common">Entomopathogenic nematode</name>
    <dbReference type="NCBI Taxonomy" id="34508"/>
    <lineage>
        <taxon>Eukaryota</taxon>
        <taxon>Metazoa</taxon>
        <taxon>Ecdysozoa</taxon>
        <taxon>Nematoda</taxon>
        <taxon>Chromadorea</taxon>
        <taxon>Rhabditida</taxon>
        <taxon>Tylenchina</taxon>
        <taxon>Panagrolaimomorpha</taxon>
        <taxon>Strongyloidoidea</taxon>
        <taxon>Steinernematidae</taxon>
        <taxon>Steinernema</taxon>
    </lineage>
</organism>
<sequence length="75" mass="8484">MGHSGRICVDVAQYLRKAICVICRRSLRSTTRQHCRRFRTALCAVVFGSAPVFAEALALPVLKLYYLLKEVIDKT</sequence>
<proteinExistence type="predicted"/>
<accession>A0A4U5LT90</accession>
<dbReference type="Proteomes" id="UP000298663">
    <property type="component" value="Unassembled WGS sequence"/>
</dbReference>
<protein>
    <submittedName>
        <fullName evidence="2">Uncharacterized protein</fullName>
    </submittedName>
</protein>
<dbReference type="AlphaFoldDB" id="A0A4U5LT90"/>
<keyword evidence="1" id="KW-0812">Transmembrane</keyword>
<evidence type="ECO:0000256" key="1">
    <source>
        <dbReference type="SAM" id="Phobius"/>
    </source>
</evidence>